<evidence type="ECO:0000256" key="7">
    <source>
        <dbReference type="ARBA" id="ARBA00023132"/>
    </source>
</evidence>
<evidence type="ECO:0000256" key="3">
    <source>
        <dbReference type="ARBA" id="ARBA00022448"/>
    </source>
</evidence>
<comment type="similarity">
    <text evidence="2">Belongs to the nucleoporin GLFG family.</text>
</comment>
<feature type="region of interest" description="Disordered" evidence="9">
    <location>
        <begin position="155"/>
        <end position="210"/>
    </location>
</feature>
<keyword evidence="8" id="KW-0539">Nucleus</keyword>
<comment type="subcellular location">
    <subcellularLocation>
        <location evidence="1">Nucleus</location>
        <location evidence="1">Nuclear pore complex</location>
    </subcellularLocation>
</comment>
<dbReference type="PANTHER" id="PTHR23198">
    <property type="entry name" value="NUCLEOPORIN"/>
    <property type="match status" value="1"/>
</dbReference>
<feature type="compositionally biased region" description="Low complexity" evidence="9">
    <location>
        <begin position="196"/>
        <end position="205"/>
    </location>
</feature>
<reference evidence="10 11" key="1">
    <citation type="submission" date="2024-01" db="EMBL/GenBank/DDBJ databases">
        <title>A draft genome for a cacao thread blight-causing isolate of Paramarasmius palmivorus.</title>
        <authorList>
            <person name="Baruah I.K."/>
            <person name="Bukari Y."/>
            <person name="Amoako-Attah I."/>
            <person name="Meinhardt L.W."/>
            <person name="Bailey B.A."/>
            <person name="Cohen S.P."/>
        </authorList>
    </citation>
    <scope>NUCLEOTIDE SEQUENCE [LARGE SCALE GENOMIC DNA]</scope>
    <source>
        <strain evidence="10 11">GH-12</strain>
    </source>
</reference>
<evidence type="ECO:0000313" key="11">
    <source>
        <dbReference type="Proteomes" id="UP001383192"/>
    </source>
</evidence>
<dbReference type="GO" id="GO:0003723">
    <property type="term" value="F:RNA binding"/>
    <property type="evidence" value="ECO:0007669"/>
    <property type="project" value="TreeGrafter"/>
</dbReference>
<evidence type="ECO:0000256" key="8">
    <source>
        <dbReference type="ARBA" id="ARBA00023242"/>
    </source>
</evidence>
<sequence>MSSPKDTPSTEQKSEPAKFLFTGFGEFRRENEELQAKLFGKPPHAFENSTGSSTNHKFTFGTRLSPCSICHSSQARGSPGLPNESQAKNGVDEEKLSAGSGTSGGTGKATGLFSQPQPSPSFGNSAGSSSSVGNSIFGTYLPLLTRQSYIFTSAGTPTGDGTSPSSSSALGENEATTNASRTTNIFSRPNFGEANSSTTSTTGSSLFGTRLHLPQRKVPDGLEAIQGHQMESGLKATLGNQTPRRLDFIGITKQRQLINGPEDKHFAFWCVFDFQREMLNLLNTGAFATQAKGDFNETKPSMGFGSFGGAASGNGTTDSPFGKTRTAGVFGAANTPTGAPGGGATTTRTESPFGHSGNLGFFSTKHATSNKTSAFGNNGSQASGRSTACPPYGFANGLPVTTGTLSPPYAVTKERDSDNTDLVEYRAITYMPVYRRMSFEELRTQDYQQGRKPFDFGRALGQIPPFAEVMLDGSIFSPSNQYFRFQSLVFQVENELFEVPDIIFSPSKRFKEIYPTLRPGAYIPLVLKDCTKKQFEAFLTMLMQPCSHILSDDHPCNVPPNLATLISALELTIKWEFRQLADDISTKIGPLITSDAQRIALGRKFSKVLWYRQGLENLIRSDDDIALEDTEDIGPIFTVRVYHARAKYRKEVQDTGVTGDTRSGASVATNIVNVMFLDELEKFAPLTTEPQPRPSENPKPGVSETSTTPEVGQTEPGVEGPATKSPETTSSDSPVGVNGDDTSEGRGTASSVHGTPSDAVSPQEPQGSKAPTNGQDNEQSNPKSGPADAPA</sequence>
<dbReference type="GO" id="GO:0000973">
    <property type="term" value="P:post-transcriptional tethering of RNA polymerase II gene DNA at nuclear periphery"/>
    <property type="evidence" value="ECO:0007669"/>
    <property type="project" value="TreeGrafter"/>
</dbReference>
<evidence type="ECO:0000256" key="5">
    <source>
        <dbReference type="ARBA" id="ARBA00022927"/>
    </source>
</evidence>
<dbReference type="AlphaFoldDB" id="A0AAW0DN57"/>
<evidence type="ECO:0000256" key="9">
    <source>
        <dbReference type="SAM" id="MobiDB-lite"/>
    </source>
</evidence>
<dbReference type="FunFam" id="1.10.10.2360:FF:000001">
    <property type="entry name" value="Nuclear pore complex protein Nup98-Nup96"/>
    <property type="match status" value="1"/>
</dbReference>
<evidence type="ECO:0008006" key="12">
    <source>
        <dbReference type="Google" id="ProtNLM"/>
    </source>
</evidence>
<evidence type="ECO:0000256" key="6">
    <source>
        <dbReference type="ARBA" id="ARBA00023010"/>
    </source>
</evidence>
<dbReference type="InterPro" id="IPR037665">
    <property type="entry name" value="Nucleoporin_S59-like"/>
</dbReference>
<keyword evidence="7" id="KW-0906">Nuclear pore complex</keyword>
<evidence type="ECO:0000256" key="2">
    <source>
        <dbReference type="ARBA" id="ARBA00008926"/>
    </source>
</evidence>
<feature type="region of interest" description="Disordered" evidence="9">
    <location>
        <begin position="684"/>
        <end position="791"/>
    </location>
</feature>
<keyword evidence="6" id="KW-0811">Translocation</keyword>
<dbReference type="PANTHER" id="PTHR23198:SF6">
    <property type="entry name" value="NUCLEAR PORE COMPLEX PROTEIN NUP98-NUP96"/>
    <property type="match status" value="1"/>
</dbReference>
<keyword evidence="5" id="KW-0653">Protein transport</keyword>
<dbReference type="Proteomes" id="UP001383192">
    <property type="component" value="Unassembled WGS sequence"/>
</dbReference>
<organism evidence="10 11">
    <name type="scientific">Paramarasmius palmivorus</name>
    <dbReference type="NCBI Taxonomy" id="297713"/>
    <lineage>
        <taxon>Eukaryota</taxon>
        <taxon>Fungi</taxon>
        <taxon>Dikarya</taxon>
        <taxon>Basidiomycota</taxon>
        <taxon>Agaricomycotina</taxon>
        <taxon>Agaricomycetes</taxon>
        <taxon>Agaricomycetidae</taxon>
        <taxon>Agaricales</taxon>
        <taxon>Marasmiineae</taxon>
        <taxon>Marasmiaceae</taxon>
        <taxon>Paramarasmius</taxon>
    </lineage>
</organism>
<dbReference type="GO" id="GO:0006405">
    <property type="term" value="P:RNA export from nucleus"/>
    <property type="evidence" value="ECO:0007669"/>
    <property type="project" value="TreeGrafter"/>
</dbReference>
<dbReference type="GO" id="GO:0034398">
    <property type="term" value="P:telomere tethering at nuclear periphery"/>
    <property type="evidence" value="ECO:0007669"/>
    <property type="project" value="TreeGrafter"/>
</dbReference>
<dbReference type="GO" id="GO:0008139">
    <property type="term" value="F:nuclear localization sequence binding"/>
    <property type="evidence" value="ECO:0007669"/>
    <property type="project" value="TreeGrafter"/>
</dbReference>
<dbReference type="GO" id="GO:0044614">
    <property type="term" value="C:nuclear pore cytoplasmic filaments"/>
    <property type="evidence" value="ECO:0007669"/>
    <property type="project" value="TreeGrafter"/>
</dbReference>
<feature type="compositionally biased region" description="Polar residues" evidence="9">
    <location>
        <begin position="748"/>
        <end position="783"/>
    </location>
</feature>
<evidence type="ECO:0000256" key="1">
    <source>
        <dbReference type="ARBA" id="ARBA00004567"/>
    </source>
</evidence>
<keyword evidence="3" id="KW-0813">Transport</keyword>
<dbReference type="GO" id="GO:0017056">
    <property type="term" value="F:structural constituent of nuclear pore"/>
    <property type="evidence" value="ECO:0007669"/>
    <property type="project" value="TreeGrafter"/>
</dbReference>
<evidence type="ECO:0000313" key="10">
    <source>
        <dbReference type="EMBL" id="KAK7053165.1"/>
    </source>
</evidence>
<feature type="region of interest" description="Disordered" evidence="9">
    <location>
        <begin position="71"/>
        <end position="128"/>
    </location>
</feature>
<accession>A0AAW0DN57</accession>
<dbReference type="EMBL" id="JAYKXP010000010">
    <property type="protein sequence ID" value="KAK7053165.1"/>
    <property type="molecule type" value="Genomic_DNA"/>
</dbReference>
<keyword evidence="11" id="KW-1185">Reference proteome</keyword>
<feature type="compositionally biased region" description="Polar residues" evidence="9">
    <location>
        <begin position="174"/>
        <end position="187"/>
    </location>
</feature>
<keyword evidence="4" id="KW-0509">mRNA transport</keyword>
<evidence type="ECO:0000256" key="4">
    <source>
        <dbReference type="ARBA" id="ARBA00022816"/>
    </source>
</evidence>
<dbReference type="GO" id="GO:0006606">
    <property type="term" value="P:protein import into nucleus"/>
    <property type="evidence" value="ECO:0007669"/>
    <property type="project" value="TreeGrafter"/>
</dbReference>
<name>A0AAW0DN57_9AGAR</name>
<dbReference type="GO" id="GO:0051028">
    <property type="term" value="P:mRNA transport"/>
    <property type="evidence" value="ECO:0007669"/>
    <property type="project" value="UniProtKB-KW"/>
</dbReference>
<gene>
    <name evidence="10" type="ORF">VNI00_003784</name>
</gene>
<protein>
    <recommendedName>
        <fullName evidence="12">Peptidase S59 domain-containing protein</fullName>
    </recommendedName>
</protein>
<comment type="caution">
    <text evidence="10">The sequence shown here is derived from an EMBL/GenBank/DDBJ whole genome shotgun (WGS) entry which is preliminary data.</text>
</comment>
<dbReference type="Gene3D" id="1.10.10.2360">
    <property type="match status" value="1"/>
</dbReference>
<proteinExistence type="inferred from homology"/>
<feature type="compositionally biased region" description="Low complexity" evidence="9">
    <location>
        <begin position="155"/>
        <end position="171"/>
    </location>
</feature>